<dbReference type="PROSITE" id="PS50943">
    <property type="entry name" value="HTH_CROC1"/>
    <property type="match status" value="1"/>
</dbReference>
<accession>A0A1G8FID4</accession>
<reference evidence="3" key="1">
    <citation type="submission" date="2016-10" db="EMBL/GenBank/DDBJ databases">
        <authorList>
            <person name="Varghese N."/>
            <person name="Submissions S."/>
        </authorList>
    </citation>
    <scope>NUCLEOTIDE SEQUENCE [LARGE SCALE GENOMIC DNA]</scope>
    <source>
        <strain evidence="3">DSM 23313</strain>
    </source>
</reference>
<organism evidence="2 3">
    <name type="scientific">Myroides phaeus</name>
    <dbReference type="NCBI Taxonomy" id="702745"/>
    <lineage>
        <taxon>Bacteria</taxon>
        <taxon>Pseudomonadati</taxon>
        <taxon>Bacteroidota</taxon>
        <taxon>Flavobacteriia</taxon>
        <taxon>Flavobacteriales</taxon>
        <taxon>Flavobacteriaceae</taxon>
        <taxon>Myroides</taxon>
    </lineage>
</organism>
<dbReference type="SMART" id="SM00530">
    <property type="entry name" value="HTH_XRE"/>
    <property type="match status" value="1"/>
</dbReference>
<dbReference type="Gene3D" id="1.10.260.40">
    <property type="entry name" value="lambda repressor-like DNA-binding domains"/>
    <property type="match status" value="1"/>
</dbReference>
<evidence type="ECO:0000259" key="1">
    <source>
        <dbReference type="PROSITE" id="PS50943"/>
    </source>
</evidence>
<dbReference type="Proteomes" id="UP000243588">
    <property type="component" value="Unassembled WGS sequence"/>
</dbReference>
<dbReference type="AlphaFoldDB" id="A0A1G8FID4"/>
<proteinExistence type="predicted"/>
<sequence length="157" mass="18419">MKDLINTSNLDSLSTHYHEEDFDSDLILKHTVKKIAFKIFFELKKQNLNQQDLANLLQITPQSISKMLKGDDYKVSTLVKIEEVLKINLINREIYSQKESLSVYIRIDDYVQIKQINLTIKDQSGMNELLNSFSPKNALSKKMKFNKIKLEDKFYEI</sequence>
<dbReference type="InterPro" id="IPR001387">
    <property type="entry name" value="Cro/C1-type_HTH"/>
</dbReference>
<dbReference type="CDD" id="cd00093">
    <property type="entry name" value="HTH_XRE"/>
    <property type="match status" value="1"/>
</dbReference>
<name>A0A1G8FID4_9FLAO</name>
<dbReference type="RefSeq" id="WP_090409539.1">
    <property type="nucleotide sequence ID" value="NZ_FNDQ01000017.1"/>
</dbReference>
<evidence type="ECO:0000313" key="3">
    <source>
        <dbReference type="Proteomes" id="UP000243588"/>
    </source>
</evidence>
<dbReference type="STRING" id="702745.SAMN05421818_1175"/>
<gene>
    <name evidence="2" type="ORF">SAMN05421818_1175</name>
</gene>
<dbReference type="Pfam" id="PF01381">
    <property type="entry name" value="HTH_3"/>
    <property type="match status" value="1"/>
</dbReference>
<dbReference type="InterPro" id="IPR010982">
    <property type="entry name" value="Lambda_DNA-bd_dom_sf"/>
</dbReference>
<keyword evidence="3" id="KW-1185">Reference proteome</keyword>
<dbReference type="GO" id="GO:0003677">
    <property type="term" value="F:DNA binding"/>
    <property type="evidence" value="ECO:0007669"/>
    <property type="project" value="InterPro"/>
</dbReference>
<dbReference type="EMBL" id="FNDQ01000017">
    <property type="protein sequence ID" value="SDH81897.1"/>
    <property type="molecule type" value="Genomic_DNA"/>
</dbReference>
<evidence type="ECO:0000313" key="2">
    <source>
        <dbReference type="EMBL" id="SDH81897.1"/>
    </source>
</evidence>
<feature type="domain" description="HTH cro/C1-type" evidence="1">
    <location>
        <begin position="44"/>
        <end position="92"/>
    </location>
</feature>
<protein>
    <submittedName>
        <fullName evidence="2">Helix-turn-helix</fullName>
    </submittedName>
</protein>
<dbReference type="SUPFAM" id="SSF47413">
    <property type="entry name" value="lambda repressor-like DNA-binding domains"/>
    <property type="match status" value="1"/>
</dbReference>